<dbReference type="InterPro" id="IPR029045">
    <property type="entry name" value="ClpP/crotonase-like_dom_sf"/>
</dbReference>
<evidence type="ECO:0000313" key="5">
    <source>
        <dbReference type="EMBL" id="KUN59358.1"/>
    </source>
</evidence>
<dbReference type="SUPFAM" id="SSF52096">
    <property type="entry name" value="ClpP/crotonase"/>
    <property type="match status" value="1"/>
</dbReference>
<evidence type="ECO:0000313" key="6">
    <source>
        <dbReference type="Proteomes" id="UP000053669"/>
    </source>
</evidence>
<dbReference type="EMBL" id="LMWU01000050">
    <property type="protein sequence ID" value="KUN59358.1"/>
    <property type="molecule type" value="Genomic_DNA"/>
</dbReference>
<protein>
    <submittedName>
        <fullName evidence="5">Enoyl-CoA hydratase</fullName>
    </submittedName>
</protein>
<dbReference type="Pfam" id="PF00378">
    <property type="entry name" value="ECH_1"/>
    <property type="match status" value="1"/>
</dbReference>
<evidence type="ECO:0000256" key="4">
    <source>
        <dbReference type="ARBA" id="ARBA00023717"/>
    </source>
</evidence>
<gene>
    <name evidence="5" type="ORF">AQJ46_39665</name>
</gene>
<dbReference type="Gene3D" id="3.90.226.10">
    <property type="entry name" value="2-enoyl-CoA Hydratase, Chain A, domain 1"/>
    <property type="match status" value="1"/>
</dbReference>
<evidence type="ECO:0000256" key="1">
    <source>
        <dbReference type="ARBA" id="ARBA00005254"/>
    </source>
</evidence>
<dbReference type="GO" id="GO:0006635">
    <property type="term" value="P:fatty acid beta-oxidation"/>
    <property type="evidence" value="ECO:0007669"/>
    <property type="project" value="TreeGrafter"/>
</dbReference>
<dbReference type="Gene3D" id="1.10.12.10">
    <property type="entry name" value="Lyase 2-enoyl-coa Hydratase, Chain A, domain 2"/>
    <property type="match status" value="1"/>
</dbReference>
<dbReference type="GO" id="GO:0004300">
    <property type="term" value="F:enoyl-CoA hydratase activity"/>
    <property type="evidence" value="ECO:0007669"/>
    <property type="project" value="UniProtKB-EC"/>
</dbReference>
<comment type="catalytic activity">
    <reaction evidence="4">
        <text>a 4-saturated-(3S)-3-hydroxyacyl-CoA = a (3E)-enoyl-CoA + H2O</text>
        <dbReference type="Rhea" id="RHEA:20724"/>
        <dbReference type="ChEBI" id="CHEBI:15377"/>
        <dbReference type="ChEBI" id="CHEBI:58521"/>
        <dbReference type="ChEBI" id="CHEBI:137480"/>
        <dbReference type="EC" id="4.2.1.17"/>
    </reaction>
</comment>
<name>A0A101RPJ9_9ACTN</name>
<dbReference type="PANTHER" id="PTHR11941:SF54">
    <property type="entry name" value="ENOYL-COA HYDRATASE, MITOCHONDRIAL"/>
    <property type="match status" value="1"/>
</dbReference>
<dbReference type="AlphaFoldDB" id="A0A101RPJ9"/>
<organism evidence="5 6">
    <name type="scientific">Streptomyces canus</name>
    <dbReference type="NCBI Taxonomy" id="58343"/>
    <lineage>
        <taxon>Bacteria</taxon>
        <taxon>Bacillati</taxon>
        <taxon>Actinomycetota</taxon>
        <taxon>Actinomycetes</taxon>
        <taxon>Kitasatosporales</taxon>
        <taxon>Streptomycetaceae</taxon>
        <taxon>Streptomyces</taxon>
        <taxon>Streptomyces aurantiacus group</taxon>
    </lineage>
</organism>
<comment type="catalytic activity">
    <reaction evidence="3">
        <text>a (3S)-3-hydroxyacyl-CoA = a (2E)-enoyl-CoA + H2O</text>
        <dbReference type="Rhea" id="RHEA:16105"/>
        <dbReference type="ChEBI" id="CHEBI:15377"/>
        <dbReference type="ChEBI" id="CHEBI:57318"/>
        <dbReference type="ChEBI" id="CHEBI:58856"/>
        <dbReference type="EC" id="4.2.1.17"/>
    </reaction>
</comment>
<dbReference type="Proteomes" id="UP000053669">
    <property type="component" value="Unassembled WGS sequence"/>
</dbReference>
<dbReference type="CDD" id="cd06558">
    <property type="entry name" value="crotonase-like"/>
    <property type="match status" value="1"/>
</dbReference>
<reference evidence="5 6" key="1">
    <citation type="submission" date="2015-10" db="EMBL/GenBank/DDBJ databases">
        <title>Draft genome sequence of Streptomyces canus DSM 40017, type strain for the species Streptomyces canus.</title>
        <authorList>
            <person name="Ruckert C."/>
            <person name="Winkler A."/>
            <person name="Kalinowski J."/>
            <person name="Kampfer P."/>
            <person name="Glaeser S."/>
        </authorList>
    </citation>
    <scope>NUCLEOTIDE SEQUENCE [LARGE SCALE GENOMIC DNA]</scope>
    <source>
        <strain evidence="5 6">DSM 40017</strain>
    </source>
</reference>
<dbReference type="InterPro" id="IPR014748">
    <property type="entry name" value="Enoyl-CoA_hydra_C"/>
</dbReference>
<accession>A0A101RPJ9</accession>
<dbReference type="PANTHER" id="PTHR11941">
    <property type="entry name" value="ENOYL-COA HYDRATASE-RELATED"/>
    <property type="match status" value="1"/>
</dbReference>
<dbReference type="RefSeq" id="WP_059210190.1">
    <property type="nucleotide sequence ID" value="NZ_KQ948672.1"/>
</dbReference>
<comment type="caution">
    <text evidence="5">The sequence shown here is derived from an EMBL/GenBank/DDBJ whole genome shotgun (WGS) entry which is preliminary data.</text>
</comment>
<proteinExistence type="inferred from homology"/>
<evidence type="ECO:0000256" key="2">
    <source>
        <dbReference type="ARBA" id="ARBA00023239"/>
    </source>
</evidence>
<dbReference type="InterPro" id="IPR001753">
    <property type="entry name" value="Enoyl-CoA_hydra/iso"/>
</dbReference>
<sequence>MTDKLIDSGPVLLDLDTDGVARLRLNRPEASNGMDVPFLRALHAAVMRCHAEDGARVVLITGEGRNFCAGGDVHTFADQGEKLPEYLREATSWLQITTSALLQLRAPVVAAVHGFAAGGGGFGLVCAADFVIAAESARFMSGAVRVAMAPDAGVSVTLTRLVGLRKAMEILLTNTTLTAAEALDAGLLTRVVADDRLLDEALAFAGGLAAGAPLALAATKRLVWSGVGAGVEERLAEEARTVAELSGTADSREGLAAVIERRPPAFTGR</sequence>
<keyword evidence="2" id="KW-0456">Lyase</keyword>
<evidence type="ECO:0000256" key="3">
    <source>
        <dbReference type="ARBA" id="ARBA00023709"/>
    </source>
</evidence>
<dbReference type="STRING" id="58343.AQJ46_39665"/>
<comment type="similarity">
    <text evidence="1">Belongs to the enoyl-CoA hydratase/isomerase family.</text>
</comment>